<evidence type="ECO:0000256" key="3">
    <source>
        <dbReference type="ARBA" id="ARBA00023219"/>
    </source>
</evidence>
<evidence type="ECO:0000256" key="4">
    <source>
        <dbReference type="SAM" id="MobiDB-lite"/>
    </source>
</evidence>
<keyword evidence="2" id="KW-1160">Virus entry into host cell</keyword>
<name>A0A8S5U8C1_9CAUD</name>
<dbReference type="InterPro" id="IPR006944">
    <property type="entry name" value="Phage/GTA_portal"/>
</dbReference>
<reference evidence="5" key="1">
    <citation type="journal article" date="2021" name="Proc. Natl. Acad. Sci. U.S.A.">
        <title>A Catalog of Tens of Thousands of Viruses from Human Metagenomes Reveals Hidden Associations with Chronic Diseases.</title>
        <authorList>
            <person name="Tisza M.J."/>
            <person name="Buck C.B."/>
        </authorList>
    </citation>
    <scope>NUCLEOTIDE SEQUENCE</scope>
    <source>
        <strain evidence="5">CtDS752</strain>
    </source>
</reference>
<keyword evidence="3" id="KW-0231">Viral genome packaging</keyword>
<protein>
    <submittedName>
        <fullName evidence="5">Portal protein</fullName>
    </submittedName>
</protein>
<keyword evidence="1" id="KW-0118">Viral capsid assembly</keyword>
<keyword evidence="2" id="KW-1171">Viral genome ejection through host cell envelope</keyword>
<accession>A0A8S5U8C1</accession>
<feature type="region of interest" description="Disordered" evidence="4">
    <location>
        <begin position="371"/>
        <end position="417"/>
    </location>
</feature>
<keyword evidence="1" id="KW-1188">Viral release from host cell</keyword>
<evidence type="ECO:0000256" key="1">
    <source>
        <dbReference type="ARBA" id="ARBA00022950"/>
    </source>
</evidence>
<evidence type="ECO:0000256" key="2">
    <source>
        <dbReference type="ARBA" id="ARBA00023009"/>
    </source>
</evidence>
<dbReference type="Pfam" id="PF04860">
    <property type="entry name" value="Phage_portal"/>
    <property type="match status" value="1"/>
</dbReference>
<feature type="compositionally biased region" description="Polar residues" evidence="4">
    <location>
        <begin position="384"/>
        <end position="404"/>
    </location>
</feature>
<sequence>MEFNIATRLKHAYNAFMKRAPTWTPSGSSYSVNPDRPRLSRGNERSIITTIYNRIAIDVAAIDIKHCRLDENRRYIEDVQSGLNECLSIEANIDQTGSAFIQDIVLSMLDEGVVAIVPVDTSLNPNITSSYDILSMRVGKITEWFPKDVRVELYNDSTGLKQEIIIPKRQVGIVENPFYAICNERNSTLQRLKRKLSLLDITDEQTASGKLDLIIQVPYVVKTEARREQADRRRKDLEEQLSGSKYGIAYADGTEKITQLNRSLENNLLKQIEYLTEEVYSQFGITKEVLNGTADEKTMLNYNNRTIEPIVSAITEELRRKFLTKTARTQGQSITYFRDPFRLVPVNDIAEIADKFTRNEIMTSNEIRQVIGMKPSDDPKADQLVNSNISQPDENQQSVDNQYYPTDYEEGGNSQNG</sequence>
<evidence type="ECO:0000313" key="5">
    <source>
        <dbReference type="EMBL" id="DAF90666.1"/>
    </source>
</evidence>
<keyword evidence="2" id="KW-1162">Viral penetration into host cytoplasm</keyword>
<organism evidence="5">
    <name type="scientific">Siphoviridae sp. ctDS752</name>
    <dbReference type="NCBI Taxonomy" id="2825386"/>
    <lineage>
        <taxon>Viruses</taxon>
        <taxon>Duplodnaviria</taxon>
        <taxon>Heunggongvirae</taxon>
        <taxon>Uroviricota</taxon>
        <taxon>Caudoviricetes</taxon>
    </lineage>
</organism>
<proteinExistence type="predicted"/>
<dbReference type="EMBL" id="BK016034">
    <property type="protein sequence ID" value="DAF90666.1"/>
    <property type="molecule type" value="Genomic_DNA"/>
</dbReference>